<dbReference type="Proteomes" id="UP000183200">
    <property type="component" value="Unassembled WGS sequence"/>
</dbReference>
<feature type="region of interest" description="Disordered" evidence="1">
    <location>
        <begin position="1"/>
        <end position="21"/>
    </location>
</feature>
<evidence type="ECO:0000256" key="1">
    <source>
        <dbReference type="SAM" id="MobiDB-lite"/>
    </source>
</evidence>
<dbReference type="OrthoDB" id="1264775at2"/>
<protein>
    <submittedName>
        <fullName evidence="2">Uncharacterized protein</fullName>
    </submittedName>
</protein>
<accession>A0A1G9YWD5</accession>
<name>A0A1G9YWD5_9SPHI</name>
<sequence length="68" mass="7208">MLKNNSNLKGHQKLDRNALKKVTGGGPINSCPGNCTHRVGSVLVPGCAEDQQCTGYLCSNGMWASICM</sequence>
<organism evidence="2 3">
    <name type="scientific">Pedobacter steynii</name>
    <dbReference type="NCBI Taxonomy" id="430522"/>
    <lineage>
        <taxon>Bacteria</taxon>
        <taxon>Pseudomonadati</taxon>
        <taxon>Bacteroidota</taxon>
        <taxon>Sphingobacteriia</taxon>
        <taxon>Sphingobacteriales</taxon>
        <taxon>Sphingobacteriaceae</taxon>
        <taxon>Pedobacter</taxon>
    </lineage>
</organism>
<proteinExistence type="predicted"/>
<dbReference type="RefSeq" id="WP_074609488.1">
    <property type="nucleotide sequence ID" value="NZ_FNGY01000006.1"/>
</dbReference>
<dbReference type="AlphaFoldDB" id="A0A1G9YWD5"/>
<evidence type="ECO:0000313" key="2">
    <source>
        <dbReference type="EMBL" id="SDN12656.1"/>
    </source>
</evidence>
<evidence type="ECO:0000313" key="3">
    <source>
        <dbReference type="Proteomes" id="UP000183200"/>
    </source>
</evidence>
<keyword evidence="3" id="KW-1185">Reference proteome</keyword>
<dbReference type="EMBL" id="FNGY01000006">
    <property type="protein sequence ID" value="SDN12656.1"/>
    <property type="molecule type" value="Genomic_DNA"/>
</dbReference>
<reference evidence="3" key="1">
    <citation type="submission" date="2016-10" db="EMBL/GenBank/DDBJ databases">
        <authorList>
            <person name="Varghese N."/>
            <person name="Submissions S."/>
        </authorList>
    </citation>
    <scope>NUCLEOTIDE SEQUENCE [LARGE SCALE GENOMIC DNA]</scope>
    <source>
        <strain evidence="3">DSM 19110</strain>
    </source>
</reference>
<gene>
    <name evidence="2" type="ORF">SAMN05421820_106236</name>
</gene>